<comment type="caution">
    <text evidence="1">The sequence shown here is derived from an EMBL/GenBank/DDBJ whole genome shotgun (WGS) entry which is preliminary data.</text>
</comment>
<dbReference type="Proteomes" id="UP000027936">
    <property type="component" value="Unassembled WGS sequence"/>
</dbReference>
<organism evidence="1 2">
    <name type="scientific">Schinkia azotoformans MEV2011</name>
    <dbReference type="NCBI Taxonomy" id="1348973"/>
    <lineage>
        <taxon>Bacteria</taxon>
        <taxon>Bacillati</taxon>
        <taxon>Bacillota</taxon>
        <taxon>Bacilli</taxon>
        <taxon>Bacillales</taxon>
        <taxon>Bacillaceae</taxon>
        <taxon>Calidifontibacillus/Schinkia group</taxon>
        <taxon>Schinkia</taxon>
    </lineage>
</organism>
<proteinExistence type="predicted"/>
<accession>A0A072NQM6</accession>
<protein>
    <submittedName>
        <fullName evidence="1">Uncharacterized protein</fullName>
    </submittedName>
</protein>
<dbReference type="AlphaFoldDB" id="A0A072NQM6"/>
<dbReference type="EMBL" id="JJRY01000004">
    <property type="protein sequence ID" value="KEF39178.1"/>
    <property type="molecule type" value="Genomic_DNA"/>
</dbReference>
<evidence type="ECO:0000313" key="2">
    <source>
        <dbReference type="Proteomes" id="UP000027936"/>
    </source>
</evidence>
<evidence type="ECO:0000313" key="1">
    <source>
        <dbReference type="EMBL" id="KEF39178.1"/>
    </source>
</evidence>
<reference evidence="1 2" key="1">
    <citation type="submission" date="2014-04" db="EMBL/GenBank/DDBJ databases">
        <title>Draft genome sequence of Bacillus azotoformans MEV2011, a (co-) denitrifying strain unable to grow in the presence of oxygen.</title>
        <authorList>
            <person name="Nielsen M."/>
            <person name="Schreiber L."/>
            <person name="Finster K."/>
            <person name="Schramm A."/>
        </authorList>
    </citation>
    <scope>NUCLEOTIDE SEQUENCE [LARGE SCALE GENOMIC DNA]</scope>
    <source>
        <strain evidence="1 2">MEV2011</strain>
    </source>
</reference>
<name>A0A072NQM6_SCHAZ</name>
<sequence>METILVGDITRKKAGSKTSFSYMKTTFFLVHDTMRKIKTTIYIYTEVYSL</sequence>
<gene>
    <name evidence="1" type="ORF">M670_01569</name>
</gene>